<feature type="region of interest" description="Disordered" evidence="1">
    <location>
        <begin position="38"/>
        <end position="64"/>
    </location>
</feature>
<evidence type="ECO:0000313" key="3">
    <source>
        <dbReference type="Proteomes" id="UP000275267"/>
    </source>
</evidence>
<proteinExistence type="predicted"/>
<dbReference type="EMBL" id="PQIB02000006">
    <property type="protein sequence ID" value="RLN11665.1"/>
    <property type="molecule type" value="Genomic_DNA"/>
</dbReference>
<dbReference type="AlphaFoldDB" id="A0A3L6RYH4"/>
<reference evidence="3" key="1">
    <citation type="journal article" date="2019" name="Nat. Commun.">
        <title>The genome of broomcorn millet.</title>
        <authorList>
            <person name="Zou C."/>
            <person name="Miki D."/>
            <person name="Li D."/>
            <person name="Tang Q."/>
            <person name="Xiao L."/>
            <person name="Rajput S."/>
            <person name="Deng P."/>
            <person name="Jia W."/>
            <person name="Huang R."/>
            <person name="Zhang M."/>
            <person name="Sun Y."/>
            <person name="Hu J."/>
            <person name="Fu X."/>
            <person name="Schnable P.S."/>
            <person name="Li F."/>
            <person name="Zhang H."/>
            <person name="Feng B."/>
            <person name="Zhu X."/>
            <person name="Liu R."/>
            <person name="Schnable J.C."/>
            <person name="Zhu J.-K."/>
            <person name="Zhang H."/>
        </authorList>
    </citation>
    <scope>NUCLEOTIDE SEQUENCE [LARGE SCALE GENOMIC DNA]</scope>
</reference>
<evidence type="ECO:0000313" key="2">
    <source>
        <dbReference type="EMBL" id="RLN11665.1"/>
    </source>
</evidence>
<gene>
    <name evidence="2" type="ORF">C2845_PM09G13670</name>
</gene>
<name>A0A3L6RYH4_PANMI</name>
<keyword evidence="3" id="KW-1185">Reference proteome</keyword>
<comment type="caution">
    <text evidence="2">The sequence shown here is derived from an EMBL/GenBank/DDBJ whole genome shotgun (WGS) entry which is preliminary data.</text>
</comment>
<protein>
    <submittedName>
        <fullName evidence="2">Uncharacterized protein</fullName>
    </submittedName>
</protein>
<organism evidence="2 3">
    <name type="scientific">Panicum miliaceum</name>
    <name type="common">Proso millet</name>
    <name type="synonym">Broomcorn millet</name>
    <dbReference type="NCBI Taxonomy" id="4540"/>
    <lineage>
        <taxon>Eukaryota</taxon>
        <taxon>Viridiplantae</taxon>
        <taxon>Streptophyta</taxon>
        <taxon>Embryophyta</taxon>
        <taxon>Tracheophyta</taxon>
        <taxon>Spermatophyta</taxon>
        <taxon>Magnoliopsida</taxon>
        <taxon>Liliopsida</taxon>
        <taxon>Poales</taxon>
        <taxon>Poaceae</taxon>
        <taxon>PACMAD clade</taxon>
        <taxon>Panicoideae</taxon>
        <taxon>Panicodae</taxon>
        <taxon>Paniceae</taxon>
        <taxon>Panicinae</taxon>
        <taxon>Panicum</taxon>
        <taxon>Panicum sect. Panicum</taxon>
    </lineage>
</organism>
<accession>A0A3L6RYH4</accession>
<sequence length="64" mass="6814">MMRRGFDVVGHVIGEAARCRGGGRSRGRWLRCAEAAAEVGDDGGAGQRAAGFPSLQRSHESDRD</sequence>
<dbReference type="Proteomes" id="UP000275267">
    <property type="component" value="Unassembled WGS sequence"/>
</dbReference>
<evidence type="ECO:0000256" key="1">
    <source>
        <dbReference type="SAM" id="MobiDB-lite"/>
    </source>
</evidence>